<organism evidence="7 8">
    <name type="scientific">Alteracholeplasma palmae (strain ATCC 49389 / J233)</name>
    <name type="common">Acholeplasma palmae</name>
    <dbReference type="NCBI Taxonomy" id="1318466"/>
    <lineage>
        <taxon>Bacteria</taxon>
        <taxon>Bacillati</taxon>
        <taxon>Mycoplasmatota</taxon>
        <taxon>Mollicutes</taxon>
        <taxon>Acholeplasmatales</taxon>
        <taxon>Acholeplasmataceae</taxon>
        <taxon>Acholeplasma</taxon>
    </lineage>
</organism>
<sequence>MNANELLNKNNPTVTITVKNMGDITLELFPQVAPNTVNNFIKYIEKNYYDNLIFHRVIPNFMIQGGWGKNIFPPIKGEFKQNGFDNQLVHTKGVISMARTMDKNSQTAQFFIMHKDSPHLDGAYAAFGVLTSGYEIVDKIARVPRDQMDKPKEDIVIEKVTLSLNGYTPEEPIYFI</sequence>
<comment type="catalytic activity">
    <reaction evidence="5">
        <text>[protein]-peptidylproline (omega=180) = [protein]-peptidylproline (omega=0)</text>
        <dbReference type="Rhea" id="RHEA:16237"/>
        <dbReference type="Rhea" id="RHEA-COMP:10747"/>
        <dbReference type="Rhea" id="RHEA-COMP:10748"/>
        <dbReference type="ChEBI" id="CHEBI:83833"/>
        <dbReference type="ChEBI" id="CHEBI:83834"/>
        <dbReference type="EC" id="5.2.1.8"/>
    </reaction>
</comment>
<dbReference type="Proteomes" id="UP000032740">
    <property type="component" value="Chromosome"/>
</dbReference>
<dbReference type="KEGG" id="apal:BN85405720"/>
<evidence type="ECO:0000256" key="3">
    <source>
        <dbReference type="ARBA" id="ARBA00023110"/>
    </source>
</evidence>
<dbReference type="EMBL" id="FO681347">
    <property type="protein sequence ID" value="CCV64149.1"/>
    <property type="molecule type" value="Genomic_DNA"/>
</dbReference>
<name>U4KKB6_ALTPJ</name>
<dbReference type="SUPFAM" id="SSF50891">
    <property type="entry name" value="Cyclophilin-like"/>
    <property type="match status" value="1"/>
</dbReference>
<dbReference type="Gene3D" id="2.40.100.10">
    <property type="entry name" value="Cyclophilin-like"/>
    <property type="match status" value="1"/>
</dbReference>
<dbReference type="AlphaFoldDB" id="U4KKB6"/>
<dbReference type="HOGENOM" id="CLU_012062_16_0_14"/>
<dbReference type="InterPro" id="IPR002130">
    <property type="entry name" value="Cyclophilin-type_PPIase_dom"/>
</dbReference>
<dbReference type="PIRSF" id="PIRSF001467">
    <property type="entry name" value="Peptidylpro_ismrse"/>
    <property type="match status" value="1"/>
</dbReference>
<dbReference type="PANTHER" id="PTHR45625">
    <property type="entry name" value="PEPTIDYL-PROLYL CIS-TRANS ISOMERASE-RELATED"/>
    <property type="match status" value="1"/>
</dbReference>
<evidence type="ECO:0000256" key="4">
    <source>
        <dbReference type="ARBA" id="ARBA00023235"/>
    </source>
</evidence>
<dbReference type="PROSITE" id="PS50072">
    <property type="entry name" value="CSA_PPIASE_2"/>
    <property type="match status" value="1"/>
</dbReference>
<proteinExistence type="inferred from homology"/>
<dbReference type="STRING" id="1318466.BN85405720"/>
<dbReference type="InterPro" id="IPR020892">
    <property type="entry name" value="Cyclophilin-type_PPIase_CS"/>
</dbReference>
<protein>
    <recommendedName>
        <fullName evidence="5">Peptidyl-prolyl cis-trans isomerase</fullName>
        <shortName evidence="5">PPIase</shortName>
        <ecNumber evidence="5">5.2.1.8</ecNumber>
    </recommendedName>
</protein>
<dbReference type="PRINTS" id="PR00153">
    <property type="entry name" value="CSAPPISMRASE"/>
</dbReference>
<dbReference type="Pfam" id="PF00160">
    <property type="entry name" value="Pro_isomerase"/>
    <property type="match status" value="1"/>
</dbReference>
<evidence type="ECO:0000313" key="8">
    <source>
        <dbReference type="Proteomes" id="UP000032740"/>
    </source>
</evidence>
<dbReference type="PANTHER" id="PTHR45625:SF4">
    <property type="entry name" value="PEPTIDYLPROLYL ISOMERASE DOMAIN AND WD REPEAT-CONTAINING PROTEIN 1"/>
    <property type="match status" value="1"/>
</dbReference>
<evidence type="ECO:0000256" key="5">
    <source>
        <dbReference type="RuleBase" id="RU363019"/>
    </source>
</evidence>
<dbReference type="EC" id="5.2.1.8" evidence="5"/>
<dbReference type="PROSITE" id="PS00170">
    <property type="entry name" value="CSA_PPIASE_1"/>
    <property type="match status" value="1"/>
</dbReference>
<evidence type="ECO:0000259" key="6">
    <source>
        <dbReference type="PROSITE" id="PS50072"/>
    </source>
</evidence>
<gene>
    <name evidence="7" type="primary">ppiB</name>
    <name evidence="7" type="ORF">BN85405720</name>
</gene>
<dbReference type="CDD" id="cd00317">
    <property type="entry name" value="cyclophilin"/>
    <property type="match status" value="1"/>
</dbReference>
<evidence type="ECO:0000256" key="1">
    <source>
        <dbReference type="ARBA" id="ARBA00002388"/>
    </source>
</evidence>
<dbReference type="OrthoDB" id="9807797at2"/>
<dbReference type="RefSeq" id="WP_026657828.1">
    <property type="nucleotide sequence ID" value="NC_022538.1"/>
</dbReference>
<comment type="function">
    <text evidence="1 5">PPIases accelerate the folding of proteins. It catalyzes the cis-trans isomerization of proline imidic peptide bonds in oligopeptides.</text>
</comment>
<keyword evidence="3 5" id="KW-0697">Rotamase</keyword>
<dbReference type="InterPro" id="IPR024936">
    <property type="entry name" value="Cyclophilin-type_PPIase"/>
</dbReference>
<dbReference type="GO" id="GO:0003755">
    <property type="term" value="F:peptidyl-prolyl cis-trans isomerase activity"/>
    <property type="evidence" value="ECO:0007669"/>
    <property type="project" value="UniProtKB-UniRule"/>
</dbReference>
<feature type="domain" description="PPIase cyclophilin-type" evidence="6">
    <location>
        <begin position="11"/>
        <end position="162"/>
    </location>
</feature>
<dbReference type="InterPro" id="IPR044666">
    <property type="entry name" value="Cyclophilin_A-like"/>
</dbReference>
<reference evidence="7 8" key="1">
    <citation type="journal article" date="2013" name="J. Mol. Microbiol. Biotechnol.">
        <title>Analysis of the Complete Genomes of Acholeplasma brassicae , A. palmae and A. laidlawii and Their Comparison to the Obligate Parasites from ' Candidatus Phytoplasma'.</title>
        <authorList>
            <person name="Kube M."/>
            <person name="Siewert C."/>
            <person name="Migdoll A.M."/>
            <person name="Duduk B."/>
            <person name="Holz S."/>
            <person name="Rabus R."/>
            <person name="Seemuller E."/>
            <person name="Mitrovic J."/>
            <person name="Muller I."/>
            <person name="Buttner C."/>
            <person name="Reinhardt R."/>
        </authorList>
    </citation>
    <scope>NUCLEOTIDE SEQUENCE [LARGE SCALE GENOMIC DNA]</scope>
    <source>
        <strain evidence="7 8">J233</strain>
    </source>
</reference>
<dbReference type="GO" id="GO:0006457">
    <property type="term" value="P:protein folding"/>
    <property type="evidence" value="ECO:0007669"/>
    <property type="project" value="InterPro"/>
</dbReference>
<accession>U4KKB6</accession>
<keyword evidence="4 5" id="KW-0413">Isomerase</keyword>
<dbReference type="InterPro" id="IPR029000">
    <property type="entry name" value="Cyclophilin-like_dom_sf"/>
</dbReference>
<keyword evidence="8" id="KW-1185">Reference proteome</keyword>
<comment type="similarity">
    <text evidence="2 5">Belongs to the cyclophilin-type PPIase family.</text>
</comment>
<evidence type="ECO:0000256" key="2">
    <source>
        <dbReference type="ARBA" id="ARBA00007365"/>
    </source>
</evidence>
<evidence type="ECO:0000313" key="7">
    <source>
        <dbReference type="EMBL" id="CCV64149.1"/>
    </source>
</evidence>